<dbReference type="SUPFAM" id="SSF52151">
    <property type="entry name" value="FabD/lysophospholipase-like"/>
    <property type="match status" value="1"/>
</dbReference>
<evidence type="ECO:0000259" key="6">
    <source>
        <dbReference type="SMART" id="SM00827"/>
    </source>
</evidence>
<sequence>MKTAFVYAGQGSQKEGMGSDLYNKYETFKNAFDSVDYDGGKLKNLCFHGSEAELADTRNTQPAMVAFAYAMTQLLKSCNITPSMVAGLSLGEYSALSAAGAMKGETAVRLAAFRGNAMADAVMGLHSKMVAVLKLDREKLRQICREASRYGVVEIANYNCPGQLVIAGEAEAVDKASEMCMSEGAKRCIPLNVSGPFHTSLLKIAGDKLAEKFKSMEFREMNIPVVFNVTGRTIGSGETIKELLERQVQSSVYFEDSVRYMIGCGIDNIIEIGPGKVLSGFIKKIDPSVNTFAVENCEDFEDLKDRWGEINGK</sequence>
<dbReference type="PIRSF" id="PIRSF000446">
    <property type="entry name" value="Mct"/>
    <property type="match status" value="1"/>
</dbReference>
<evidence type="ECO:0000256" key="4">
    <source>
        <dbReference type="PIRNR" id="PIRNR000446"/>
    </source>
</evidence>
<evidence type="ECO:0000256" key="1">
    <source>
        <dbReference type="ARBA" id="ARBA00022679"/>
    </source>
</evidence>
<dbReference type="PANTHER" id="PTHR42681">
    <property type="entry name" value="MALONYL-COA-ACYL CARRIER PROTEIN TRANSACYLASE, MITOCHONDRIAL"/>
    <property type="match status" value="1"/>
</dbReference>
<dbReference type="InterPro" id="IPR016035">
    <property type="entry name" value="Acyl_Trfase/lysoPLipase"/>
</dbReference>
<keyword evidence="2 4" id="KW-0012">Acyltransferase</keyword>
<evidence type="ECO:0000313" key="7">
    <source>
        <dbReference type="EMBL" id="SHJ77430.1"/>
    </source>
</evidence>
<organism evidence="7 8">
    <name type="scientific">Hathewaya proteolytica DSM 3090</name>
    <dbReference type="NCBI Taxonomy" id="1121331"/>
    <lineage>
        <taxon>Bacteria</taxon>
        <taxon>Bacillati</taxon>
        <taxon>Bacillota</taxon>
        <taxon>Clostridia</taxon>
        <taxon>Eubacteriales</taxon>
        <taxon>Clostridiaceae</taxon>
        <taxon>Hathewaya</taxon>
    </lineage>
</organism>
<dbReference type="InterPro" id="IPR004410">
    <property type="entry name" value="Malonyl_CoA-ACP_transAc_FabD"/>
</dbReference>
<dbReference type="SUPFAM" id="SSF55048">
    <property type="entry name" value="Probable ACP-binding domain of malonyl-CoA ACP transacylase"/>
    <property type="match status" value="1"/>
</dbReference>
<protein>
    <recommendedName>
        <fullName evidence="4">Malonyl CoA-acyl carrier protein transacylase</fullName>
        <ecNumber evidence="4">2.3.1.39</ecNumber>
    </recommendedName>
</protein>
<dbReference type="EMBL" id="FRAD01000006">
    <property type="protein sequence ID" value="SHJ77430.1"/>
    <property type="molecule type" value="Genomic_DNA"/>
</dbReference>
<dbReference type="AlphaFoldDB" id="A0A1M6M216"/>
<dbReference type="InterPro" id="IPR001227">
    <property type="entry name" value="Ac_transferase_dom_sf"/>
</dbReference>
<dbReference type="GO" id="GO:0006633">
    <property type="term" value="P:fatty acid biosynthetic process"/>
    <property type="evidence" value="ECO:0007669"/>
    <property type="project" value="TreeGrafter"/>
</dbReference>
<feature type="domain" description="Malonyl-CoA:ACP transacylase (MAT)" evidence="6">
    <location>
        <begin position="6"/>
        <end position="298"/>
    </location>
</feature>
<feature type="active site" evidence="5">
    <location>
        <position position="198"/>
    </location>
</feature>
<keyword evidence="1 4" id="KW-0808">Transferase</keyword>
<dbReference type="Gene3D" id="3.40.366.10">
    <property type="entry name" value="Malonyl-Coenzyme A Acyl Carrier Protein, domain 2"/>
    <property type="match status" value="1"/>
</dbReference>
<dbReference type="GO" id="GO:0005829">
    <property type="term" value="C:cytosol"/>
    <property type="evidence" value="ECO:0007669"/>
    <property type="project" value="TreeGrafter"/>
</dbReference>
<dbReference type="InterPro" id="IPR024925">
    <property type="entry name" value="Malonyl_CoA-ACP_transAc"/>
</dbReference>
<feature type="active site" evidence="5">
    <location>
        <position position="89"/>
    </location>
</feature>
<evidence type="ECO:0000313" key="8">
    <source>
        <dbReference type="Proteomes" id="UP000183952"/>
    </source>
</evidence>
<evidence type="ECO:0000256" key="2">
    <source>
        <dbReference type="ARBA" id="ARBA00023315"/>
    </source>
</evidence>
<dbReference type="GO" id="GO:0004314">
    <property type="term" value="F:[acyl-carrier-protein] S-malonyltransferase activity"/>
    <property type="evidence" value="ECO:0007669"/>
    <property type="project" value="UniProtKB-EC"/>
</dbReference>
<dbReference type="NCBIfam" id="TIGR00128">
    <property type="entry name" value="fabD"/>
    <property type="match status" value="1"/>
</dbReference>
<dbReference type="Gene3D" id="3.30.70.250">
    <property type="entry name" value="Malonyl-CoA ACP transacylase, ACP-binding"/>
    <property type="match status" value="1"/>
</dbReference>
<dbReference type="Pfam" id="PF00698">
    <property type="entry name" value="Acyl_transf_1"/>
    <property type="match status" value="1"/>
</dbReference>
<gene>
    <name evidence="7" type="ORF">SAMN02745248_00909</name>
</gene>
<keyword evidence="8" id="KW-1185">Reference proteome</keyword>
<dbReference type="InterPro" id="IPR016036">
    <property type="entry name" value="Malonyl_transacylase_ACP-bd"/>
</dbReference>
<dbReference type="PANTHER" id="PTHR42681:SF1">
    <property type="entry name" value="MALONYL-COA-ACYL CARRIER PROTEIN TRANSACYLASE, MITOCHONDRIAL"/>
    <property type="match status" value="1"/>
</dbReference>
<dbReference type="EC" id="2.3.1.39" evidence="4"/>
<dbReference type="FunFam" id="3.30.70.250:FF:000001">
    <property type="entry name" value="Malonyl CoA-acyl carrier protein transacylase"/>
    <property type="match status" value="1"/>
</dbReference>
<dbReference type="STRING" id="1121331.SAMN02745248_00909"/>
<proteinExistence type="inferred from homology"/>
<comment type="similarity">
    <text evidence="4">Belongs to the fabD family.</text>
</comment>
<evidence type="ECO:0000256" key="5">
    <source>
        <dbReference type="PIRSR" id="PIRSR000446-1"/>
    </source>
</evidence>
<dbReference type="SMART" id="SM00827">
    <property type="entry name" value="PKS_AT"/>
    <property type="match status" value="1"/>
</dbReference>
<reference evidence="7 8" key="1">
    <citation type="submission" date="2016-11" db="EMBL/GenBank/DDBJ databases">
        <authorList>
            <person name="Jaros S."/>
            <person name="Januszkiewicz K."/>
            <person name="Wedrychowicz H."/>
        </authorList>
    </citation>
    <scope>NUCLEOTIDE SEQUENCE [LARGE SCALE GENOMIC DNA]</scope>
    <source>
        <strain evidence="7 8">DSM 3090</strain>
    </source>
</reference>
<dbReference type="InterPro" id="IPR014043">
    <property type="entry name" value="Acyl_transferase_dom"/>
</dbReference>
<comment type="catalytic activity">
    <reaction evidence="3 4">
        <text>holo-[ACP] + malonyl-CoA = malonyl-[ACP] + CoA</text>
        <dbReference type="Rhea" id="RHEA:41792"/>
        <dbReference type="Rhea" id="RHEA-COMP:9623"/>
        <dbReference type="Rhea" id="RHEA-COMP:9685"/>
        <dbReference type="ChEBI" id="CHEBI:57287"/>
        <dbReference type="ChEBI" id="CHEBI:57384"/>
        <dbReference type="ChEBI" id="CHEBI:64479"/>
        <dbReference type="ChEBI" id="CHEBI:78449"/>
        <dbReference type="EC" id="2.3.1.39"/>
    </reaction>
</comment>
<dbReference type="Proteomes" id="UP000183952">
    <property type="component" value="Unassembled WGS sequence"/>
</dbReference>
<dbReference type="RefSeq" id="WP_072902806.1">
    <property type="nucleotide sequence ID" value="NZ_FRAD01000006.1"/>
</dbReference>
<name>A0A1M6M216_9CLOT</name>
<dbReference type="InterPro" id="IPR050858">
    <property type="entry name" value="Mal-CoA-ACP_Trans/PKS_FabD"/>
</dbReference>
<evidence type="ECO:0000256" key="3">
    <source>
        <dbReference type="ARBA" id="ARBA00048462"/>
    </source>
</evidence>
<dbReference type="OrthoDB" id="9805460at2"/>
<accession>A0A1M6M216</accession>